<keyword evidence="2" id="KW-1185">Reference proteome</keyword>
<dbReference type="RefSeq" id="WP_163045852.1">
    <property type="nucleotide sequence ID" value="NZ_JAAAMJ010000024.1"/>
</dbReference>
<sequence>MISSIFLAVLEGEIRPDQIPPKAKNYITAYWRGRPEFHALSFDAPVGGSGGTLTLHDVIAQQ</sequence>
<dbReference type="Proteomes" id="UP000476332">
    <property type="component" value="Unassembled WGS sequence"/>
</dbReference>
<gene>
    <name evidence="1" type="ORF">GTW51_20180</name>
</gene>
<dbReference type="EMBL" id="JAAAMJ010000024">
    <property type="protein sequence ID" value="NDV89000.1"/>
    <property type="molecule type" value="Genomic_DNA"/>
</dbReference>
<reference evidence="1 2" key="1">
    <citation type="submission" date="2020-01" db="EMBL/GenBank/DDBJ databases">
        <title>Genomes of bacteria type strains.</title>
        <authorList>
            <person name="Chen J."/>
            <person name="Zhu S."/>
            <person name="Chen J."/>
        </authorList>
    </citation>
    <scope>NUCLEOTIDE SEQUENCE [LARGE SCALE GENOMIC DNA]</scope>
    <source>
        <strain evidence="1 2">KCTC 52919</strain>
    </source>
</reference>
<name>A0A6L9MNC5_9HYPH</name>
<protein>
    <submittedName>
        <fullName evidence="1">Uncharacterized protein</fullName>
    </submittedName>
</protein>
<comment type="caution">
    <text evidence="1">The sequence shown here is derived from an EMBL/GenBank/DDBJ whole genome shotgun (WGS) entry which is preliminary data.</text>
</comment>
<accession>A0A6L9MNC5</accession>
<evidence type="ECO:0000313" key="1">
    <source>
        <dbReference type="EMBL" id="NDV89000.1"/>
    </source>
</evidence>
<dbReference type="AlphaFoldDB" id="A0A6L9MNC5"/>
<proteinExistence type="predicted"/>
<organism evidence="1 2">
    <name type="scientific">Aurantimonas aggregata</name>
    <dbReference type="NCBI Taxonomy" id="2047720"/>
    <lineage>
        <taxon>Bacteria</taxon>
        <taxon>Pseudomonadati</taxon>
        <taxon>Pseudomonadota</taxon>
        <taxon>Alphaproteobacteria</taxon>
        <taxon>Hyphomicrobiales</taxon>
        <taxon>Aurantimonadaceae</taxon>
        <taxon>Aurantimonas</taxon>
    </lineage>
</organism>
<evidence type="ECO:0000313" key="2">
    <source>
        <dbReference type="Proteomes" id="UP000476332"/>
    </source>
</evidence>